<evidence type="ECO:0000313" key="1">
    <source>
        <dbReference type="EMBL" id="CAD2104404.1"/>
    </source>
</evidence>
<reference evidence="1 2" key="1">
    <citation type="submission" date="2020-08" db="EMBL/GenBank/DDBJ databases">
        <authorList>
            <person name="Ramaprasad A."/>
        </authorList>
    </citation>
    <scope>NUCLEOTIDE SEQUENCE [LARGE SCALE GENOMIC DNA]</scope>
</reference>
<dbReference type="EMBL" id="LR865392">
    <property type="protein sequence ID" value="CAD2104404.1"/>
    <property type="molecule type" value="Genomic_DNA"/>
</dbReference>
<proteinExistence type="predicted"/>
<protein>
    <submittedName>
        <fullName evidence="1">Uncharacterized protein</fullName>
    </submittedName>
</protein>
<accession>A0A6V7SX07</accession>
<gene>
    <name evidence="1" type="ORF">PVBDA_1402520</name>
</gene>
<dbReference type="VEuPathDB" id="PlasmoDB:PVBDA_1402520"/>
<name>A0A6V7SX07_PLAVN</name>
<organism evidence="1 2">
    <name type="scientific">Plasmodium vinckei brucechwatti</name>
    <dbReference type="NCBI Taxonomy" id="119398"/>
    <lineage>
        <taxon>Eukaryota</taxon>
        <taxon>Sar</taxon>
        <taxon>Alveolata</taxon>
        <taxon>Apicomplexa</taxon>
        <taxon>Aconoidasida</taxon>
        <taxon>Haemosporida</taxon>
        <taxon>Plasmodiidae</taxon>
        <taxon>Plasmodium</taxon>
        <taxon>Plasmodium (Vinckeia)</taxon>
    </lineage>
</organism>
<evidence type="ECO:0000313" key="2">
    <source>
        <dbReference type="Proteomes" id="UP000515550"/>
    </source>
</evidence>
<sequence>MNKTVKREGIYFNGFLRYSKKKKIAKNDNEYCGLQAQRNDLSDHKNVTNSYDIHSENENIQNKENDVEERRESADKRECHFMDNDIKGLIDEKDIVDIQLKKKVTGSFGKKDKYNIENGANFPKSDNVISLNKKNKYRIQNGLKNRKTKKTKIGNALKERNTPFSKKVAITHKKKKLLYKNKNHPRNLNKIDKRYVVENYIKNFLNKKKRDDVKPETFKYKYELPTIASLGKVKTLDYFNYAFKEDTLNDTAKLILNNLSNIYFENSVLRFINLRRKKKLIKKKKKFRKY</sequence>
<dbReference type="Proteomes" id="UP000515550">
    <property type="component" value="Chromosome PVBDA_14"/>
</dbReference>
<dbReference type="AlphaFoldDB" id="A0A6V7SX07"/>